<protein>
    <submittedName>
        <fullName evidence="4">Phosphatase PAP2 family protein</fullName>
    </submittedName>
</protein>
<keyword evidence="2" id="KW-0472">Membrane</keyword>
<sequence length="227" mass="23155">MVVLAVLLFAVVAVTTGYVVAGDATAEVDRPLHEWVLTRRSDPVTTAATVITHLGGSVAMWTLALLACAVLLRRGAYADLLLVAGVGAASAVVVPVSKQLIGRPRPPASGQLVEVSNPAFPSGHAVGSTAVVGVLAVLFCMRTAHRVAGRIVAAVAVVFVLLVGLSRIYLGVHWPTDVLAGWALGGLLVAVGVVVRTRVGGQAAEPHRAVTAAGSGTADRTAGNTRR</sequence>
<reference evidence="4 5" key="1">
    <citation type="submission" date="2024-10" db="EMBL/GenBank/DDBJ databases">
        <title>The Natural Products Discovery Center: Release of the First 8490 Sequenced Strains for Exploring Actinobacteria Biosynthetic Diversity.</title>
        <authorList>
            <person name="Kalkreuter E."/>
            <person name="Kautsar S.A."/>
            <person name="Yang D."/>
            <person name="Bader C.D."/>
            <person name="Teijaro C.N."/>
            <person name="Fluegel L."/>
            <person name="Davis C.M."/>
            <person name="Simpson J.R."/>
            <person name="Lauterbach L."/>
            <person name="Steele A.D."/>
            <person name="Gui C."/>
            <person name="Meng S."/>
            <person name="Li G."/>
            <person name="Viehrig K."/>
            <person name="Ye F."/>
            <person name="Su P."/>
            <person name="Kiefer A.F."/>
            <person name="Nichols A."/>
            <person name="Cepeda A.J."/>
            <person name="Yan W."/>
            <person name="Fan B."/>
            <person name="Jiang Y."/>
            <person name="Adhikari A."/>
            <person name="Zheng C.-J."/>
            <person name="Schuster L."/>
            <person name="Cowan T.M."/>
            <person name="Smanski M.J."/>
            <person name="Chevrette M.G."/>
            <person name="De Carvalho L.P.S."/>
            <person name="Shen B."/>
        </authorList>
    </citation>
    <scope>NUCLEOTIDE SEQUENCE [LARGE SCALE GENOMIC DNA]</scope>
    <source>
        <strain evidence="4 5">NPDC019377</strain>
    </source>
</reference>
<name>A0ABW7VTL6_9NOCA</name>
<feature type="transmembrane region" description="Helical" evidence="2">
    <location>
        <begin position="178"/>
        <end position="195"/>
    </location>
</feature>
<evidence type="ECO:0000313" key="5">
    <source>
        <dbReference type="Proteomes" id="UP001611494"/>
    </source>
</evidence>
<feature type="transmembrane region" description="Helical" evidence="2">
    <location>
        <begin position="45"/>
        <end position="72"/>
    </location>
</feature>
<dbReference type="PANTHER" id="PTHR14969:SF13">
    <property type="entry name" value="AT30094P"/>
    <property type="match status" value="1"/>
</dbReference>
<organism evidence="4 5">
    <name type="scientific">Nocardia testacea</name>
    <dbReference type="NCBI Taxonomy" id="248551"/>
    <lineage>
        <taxon>Bacteria</taxon>
        <taxon>Bacillati</taxon>
        <taxon>Actinomycetota</taxon>
        <taxon>Actinomycetes</taxon>
        <taxon>Mycobacteriales</taxon>
        <taxon>Nocardiaceae</taxon>
        <taxon>Nocardia</taxon>
    </lineage>
</organism>
<feature type="transmembrane region" description="Helical" evidence="2">
    <location>
        <begin position="151"/>
        <end position="172"/>
    </location>
</feature>
<dbReference type="CDD" id="cd03392">
    <property type="entry name" value="PAP2_like_2"/>
    <property type="match status" value="1"/>
</dbReference>
<dbReference type="Gene3D" id="1.20.144.10">
    <property type="entry name" value="Phosphatidic acid phosphatase type 2/haloperoxidase"/>
    <property type="match status" value="2"/>
</dbReference>
<feature type="transmembrane region" description="Helical" evidence="2">
    <location>
        <begin position="79"/>
        <end position="101"/>
    </location>
</feature>
<evidence type="ECO:0000256" key="1">
    <source>
        <dbReference type="SAM" id="MobiDB-lite"/>
    </source>
</evidence>
<feature type="transmembrane region" description="Helical" evidence="2">
    <location>
        <begin position="121"/>
        <end position="139"/>
    </location>
</feature>
<feature type="domain" description="Phosphatidic acid phosphatase type 2/haloperoxidase" evidence="3">
    <location>
        <begin position="81"/>
        <end position="193"/>
    </location>
</feature>
<dbReference type="SUPFAM" id="SSF48317">
    <property type="entry name" value="Acid phosphatase/Vanadium-dependent haloperoxidase"/>
    <property type="match status" value="1"/>
</dbReference>
<dbReference type="Proteomes" id="UP001611494">
    <property type="component" value="Unassembled WGS sequence"/>
</dbReference>
<dbReference type="PANTHER" id="PTHR14969">
    <property type="entry name" value="SPHINGOSINE-1-PHOSPHATE PHOSPHOHYDROLASE"/>
    <property type="match status" value="1"/>
</dbReference>
<keyword evidence="5" id="KW-1185">Reference proteome</keyword>
<gene>
    <name evidence="4" type="ORF">ACH49Z_06760</name>
</gene>
<dbReference type="InterPro" id="IPR036938">
    <property type="entry name" value="PAP2/HPO_sf"/>
</dbReference>
<comment type="caution">
    <text evidence="4">The sequence shown here is derived from an EMBL/GenBank/DDBJ whole genome shotgun (WGS) entry which is preliminary data.</text>
</comment>
<accession>A0ABW7VTL6</accession>
<evidence type="ECO:0000313" key="4">
    <source>
        <dbReference type="EMBL" id="MFI2229536.1"/>
    </source>
</evidence>
<evidence type="ECO:0000256" key="2">
    <source>
        <dbReference type="SAM" id="Phobius"/>
    </source>
</evidence>
<dbReference type="EMBL" id="JBIRYL010000001">
    <property type="protein sequence ID" value="MFI2229536.1"/>
    <property type="molecule type" value="Genomic_DNA"/>
</dbReference>
<dbReference type="SMART" id="SM00014">
    <property type="entry name" value="acidPPc"/>
    <property type="match status" value="1"/>
</dbReference>
<dbReference type="InterPro" id="IPR000326">
    <property type="entry name" value="PAP2/HPO"/>
</dbReference>
<keyword evidence="2" id="KW-1133">Transmembrane helix</keyword>
<dbReference type="Pfam" id="PF01569">
    <property type="entry name" value="PAP2"/>
    <property type="match status" value="1"/>
</dbReference>
<proteinExistence type="predicted"/>
<keyword evidence="2" id="KW-0812">Transmembrane</keyword>
<evidence type="ECO:0000259" key="3">
    <source>
        <dbReference type="SMART" id="SM00014"/>
    </source>
</evidence>
<dbReference type="RefSeq" id="WP_397060479.1">
    <property type="nucleotide sequence ID" value="NZ_JBIRYL010000001.1"/>
</dbReference>
<feature type="region of interest" description="Disordered" evidence="1">
    <location>
        <begin position="206"/>
        <end position="227"/>
    </location>
</feature>